<comment type="caution">
    <text evidence="1">The sequence shown here is derived from an EMBL/GenBank/DDBJ whole genome shotgun (WGS) entry which is preliminary data.</text>
</comment>
<dbReference type="Gene3D" id="2.40.70.10">
    <property type="entry name" value="Acid Proteases"/>
    <property type="match status" value="2"/>
</dbReference>
<accession>A0A4Q1D7Q0</accession>
<reference evidence="1 2" key="1">
    <citation type="submission" date="2019-01" db="EMBL/GenBank/DDBJ databases">
        <title>Filimonas sp. strain TTM-71.</title>
        <authorList>
            <person name="Chen W.-M."/>
        </authorList>
    </citation>
    <scope>NUCLEOTIDE SEQUENCE [LARGE SCALE GENOMIC DNA]</scope>
    <source>
        <strain evidence="1 2">TTM-71</strain>
    </source>
</reference>
<organism evidence="1 2">
    <name type="scientific">Filimonas effusa</name>
    <dbReference type="NCBI Taxonomy" id="2508721"/>
    <lineage>
        <taxon>Bacteria</taxon>
        <taxon>Pseudomonadati</taxon>
        <taxon>Bacteroidota</taxon>
        <taxon>Chitinophagia</taxon>
        <taxon>Chitinophagales</taxon>
        <taxon>Chitinophagaceae</taxon>
        <taxon>Filimonas</taxon>
    </lineage>
</organism>
<dbReference type="AlphaFoldDB" id="A0A4Q1D7Q0"/>
<protein>
    <recommendedName>
        <fullName evidence="3">Peptidase A2 domain-containing protein</fullName>
    </recommendedName>
</protein>
<dbReference type="Pfam" id="PF13650">
    <property type="entry name" value="Asp_protease_2"/>
    <property type="match status" value="1"/>
</dbReference>
<dbReference type="OrthoDB" id="622881at2"/>
<dbReference type="Proteomes" id="UP000290545">
    <property type="component" value="Unassembled WGS sequence"/>
</dbReference>
<keyword evidence="2" id="KW-1185">Reference proteome</keyword>
<name>A0A4Q1D7Q0_9BACT</name>
<proteinExistence type="predicted"/>
<evidence type="ECO:0000313" key="1">
    <source>
        <dbReference type="EMBL" id="RXK85324.1"/>
    </source>
</evidence>
<dbReference type="RefSeq" id="WP_129001076.1">
    <property type="nucleotide sequence ID" value="NZ_SDHZ01000001.1"/>
</dbReference>
<evidence type="ECO:0008006" key="3">
    <source>
        <dbReference type="Google" id="ProtNLM"/>
    </source>
</evidence>
<evidence type="ECO:0000313" key="2">
    <source>
        <dbReference type="Proteomes" id="UP000290545"/>
    </source>
</evidence>
<gene>
    <name evidence="1" type="ORF">ESB13_00415</name>
</gene>
<dbReference type="InterPro" id="IPR021109">
    <property type="entry name" value="Peptidase_aspartic_dom_sf"/>
</dbReference>
<sequence>MNMLKTTTMLVLVFTAIRAYNQTPAVVTDICKMIEQKSFIKAKQFYEKERKHIPAAYQYYFSACLNNSFNKLQESENSINKLLKQKQPLPDTLMVALYEIRKDNAVKRYHYHEAAAAVGTLLNNYRQYLSPEKLKELQNDFKLWSSLENIPPQTILIKDNTILGIRGDKVGLKNLMVSNGIDSVSFVFDTGANISTIAKSVAKKMLMNIIASDIKITAITGKQVAAQLAVCKKLLIGNIELHNAVFLVFDDIDLSFQQIDYHINGILGFPVIEAMKEIQITEDGYFKVSRQKSSGHASANLALDGLIPLIFIGEDPFTFDTGADHSLFYRPYYLANQQSITNNYKPASINFGGAGGGRSVSGYQIAASFKIDGKQVHLPNVDVLTENVKNEKGIYGNIGQDVIRQFSSMTLNFDQMFIHFN</sequence>
<dbReference type="EMBL" id="SDHZ01000001">
    <property type="protein sequence ID" value="RXK85324.1"/>
    <property type="molecule type" value="Genomic_DNA"/>
</dbReference>